<dbReference type="OrthoDB" id="695057at2759"/>
<proteinExistence type="predicted"/>
<dbReference type="AlphaFoldDB" id="A0A835FCV4"/>
<gene>
    <name evidence="1" type="ORF">HU200_013558</name>
</gene>
<sequence>MEVVQAEVVVAGTPPLPSAQVVSKVLSQGRSNDTFLNNAGIPDCSSRSHSSGEGALHSQLAAKKEGFATLQEQIEVLKKESENKV</sequence>
<accession>A0A835FCV4</accession>
<reference evidence="1" key="1">
    <citation type="submission" date="2020-07" db="EMBL/GenBank/DDBJ databases">
        <title>Genome sequence and genetic diversity analysis of an under-domesticated orphan crop, white fonio (Digitaria exilis).</title>
        <authorList>
            <person name="Bennetzen J.L."/>
            <person name="Chen S."/>
            <person name="Ma X."/>
            <person name="Wang X."/>
            <person name="Yssel A.E.J."/>
            <person name="Chaluvadi S.R."/>
            <person name="Johnson M."/>
            <person name="Gangashetty P."/>
            <person name="Hamidou F."/>
            <person name="Sanogo M.D."/>
            <person name="Zwaenepoel A."/>
            <person name="Wallace J."/>
            <person name="Van De Peer Y."/>
            <person name="Van Deynze A."/>
        </authorList>
    </citation>
    <scope>NUCLEOTIDE SEQUENCE</scope>
    <source>
        <tissue evidence="1">Leaves</tissue>
    </source>
</reference>
<evidence type="ECO:0000313" key="1">
    <source>
        <dbReference type="EMBL" id="KAF8742751.1"/>
    </source>
</evidence>
<organism evidence="1 2">
    <name type="scientific">Digitaria exilis</name>
    <dbReference type="NCBI Taxonomy" id="1010633"/>
    <lineage>
        <taxon>Eukaryota</taxon>
        <taxon>Viridiplantae</taxon>
        <taxon>Streptophyta</taxon>
        <taxon>Embryophyta</taxon>
        <taxon>Tracheophyta</taxon>
        <taxon>Spermatophyta</taxon>
        <taxon>Magnoliopsida</taxon>
        <taxon>Liliopsida</taxon>
        <taxon>Poales</taxon>
        <taxon>Poaceae</taxon>
        <taxon>PACMAD clade</taxon>
        <taxon>Panicoideae</taxon>
        <taxon>Panicodae</taxon>
        <taxon>Paniceae</taxon>
        <taxon>Anthephorinae</taxon>
        <taxon>Digitaria</taxon>
    </lineage>
</organism>
<keyword evidence="2" id="KW-1185">Reference proteome</keyword>
<evidence type="ECO:0000313" key="2">
    <source>
        <dbReference type="Proteomes" id="UP000636709"/>
    </source>
</evidence>
<protein>
    <submittedName>
        <fullName evidence="1">Uncharacterized protein</fullName>
    </submittedName>
</protein>
<comment type="caution">
    <text evidence="1">The sequence shown here is derived from an EMBL/GenBank/DDBJ whole genome shotgun (WGS) entry which is preliminary data.</text>
</comment>
<dbReference type="Proteomes" id="UP000636709">
    <property type="component" value="Unassembled WGS sequence"/>
</dbReference>
<name>A0A835FCV4_9POAL</name>
<dbReference type="EMBL" id="JACEFO010001274">
    <property type="protein sequence ID" value="KAF8742751.1"/>
    <property type="molecule type" value="Genomic_DNA"/>
</dbReference>